<accession>K0TCL0</accession>
<evidence type="ECO:0000313" key="2">
    <source>
        <dbReference type="Proteomes" id="UP000266841"/>
    </source>
</evidence>
<dbReference type="EMBL" id="AGNL01003249">
    <property type="protein sequence ID" value="EJK74929.1"/>
    <property type="molecule type" value="Genomic_DNA"/>
</dbReference>
<organism evidence="1 2">
    <name type="scientific">Thalassiosira oceanica</name>
    <name type="common">Marine diatom</name>
    <dbReference type="NCBI Taxonomy" id="159749"/>
    <lineage>
        <taxon>Eukaryota</taxon>
        <taxon>Sar</taxon>
        <taxon>Stramenopiles</taxon>
        <taxon>Ochrophyta</taxon>
        <taxon>Bacillariophyta</taxon>
        <taxon>Coscinodiscophyceae</taxon>
        <taxon>Thalassiosirophycidae</taxon>
        <taxon>Thalassiosirales</taxon>
        <taxon>Thalassiosiraceae</taxon>
        <taxon>Thalassiosira</taxon>
    </lineage>
</organism>
<dbReference type="OrthoDB" id="5984813at2759"/>
<name>K0TCL0_THAOC</name>
<evidence type="ECO:0000313" key="1">
    <source>
        <dbReference type="EMBL" id="EJK74929.1"/>
    </source>
</evidence>
<dbReference type="Proteomes" id="UP000266841">
    <property type="component" value="Unassembled WGS sequence"/>
</dbReference>
<sequence length="153" mass="17088">MQSPALRCIDIQTEERSVIPEHDLYSPTRNWEEYITGTDELVSAGFHPHGLFCGRFDSLARKEARAGEKRFASLPPASKRDRPYSEMACFVKTWMSLSIVPLISMLLRGSRSSAWKRRPPDDGVAACASVTSQKGSRATRLLILVVLAQCLAY</sequence>
<protein>
    <submittedName>
        <fullName evidence="1">Uncharacterized protein</fullName>
    </submittedName>
</protein>
<gene>
    <name evidence="1" type="ORF">THAOC_03365</name>
</gene>
<comment type="caution">
    <text evidence="1">The sequence shown here is derived from an EMBL/GenBank/DDBJ whole genome shotgun (WGS) entry which is preliminary data.</text>
</comment>
<proteinExistence type="predicted"/>
<keyword evidence="2" id="KW-1185">Reference proteome</keyword>
<reference evidence="1 2" key="1">
    <citation type="journal article" date="2012" name="Genome Biol.">
        <title>Genome and low-iron response of an oceanic diatom adapted to chronic iron limitation.</title>
        <authorList>
            <person name="Lommer M."/>
            <person name="Specht M."/>
            <person name="Roy A.S."/>
            <person name="Kraemer L."/>
            <person name="Andreson R."/>
            <person name="Gutowska M.A."/>
            <person name="Wolf J."/>
            <person name="Bergner S.V."/>
            <person name="Schilhabel M.B."/>
            <person name="Klostermeier U.C."/>
            <person name="Beiko R.G."/>
            <person name="Rosenstiel P."/>
            <person name="Hippler M."/>
            <person name="Laroche J."/>
        </authorList>
    </citation>
    <scope>NUCLEOTIDE SEQUENCE [LARGE SCALE GENOMIC DNA]</scope>
    <source>
        <strain evidence="1 2">CCMP1005</strain>
    </source>
</reference>
<dbReference type="AlphaFoldDB" id="K0TCL0"/>